<dbReference type="EMBL" id="KN818271">
    <property type="protein sequence ID" value="KIL62368.1"/>
    <property type="molecule type" value="Genomic_DNA"/>
</dbReference>
<name>A0A0C2X0Z6_AMAMK</name>
<dbReference type="InParanoid" id="A0A0C2X0Z6"/>
<dbReference type="Proteomes" id="UP000054549">
    <property type="component" value="Unassembled WGS sequence"/>
</dbReference>
<feature type="non-terminal residue" evidence="1">
    <location>
        <position position="1"/>
    </location>
</feature>
<evidence type="ECO:0000313" key="1">
    <source>
        <dbReference type="EMBL" id="KIL62368.1"/>
    </source>
</evidence>
<evidence type="ECO:0000313" key="2">
    <source>
        <dbReference type="Proteomes" id="UP000054549"/>
    </source>
</evidence>
<accession>A0A0C2X0Z6</accession>
<gene>
    <name evidence="1" type="ORF">M378DRAFT_165724</name>
</gene>
<organism evidence="1 2">
    <name type="scientific">Amanita muscaria (strain Koide BX008)</name>
    <dbReference type="NCBI Taxonomy" id="946122"/>
    <lineage>
        <taxon>Eukaryota</taxon>
        <taxon>Fungi</taxon>
        <taxon>Dikarya</taxon>
        <taxon>Basidiomycota</taxon>
        <taxon>Agaricomycotina</taxon>
        <taxon>Agaricomycetes</taxon>
        <taxon>Agaricomycetidae</taxon>
        <taxon>Agaricales</taxon>
        <taxon>Pluteineae</taxon>
        <taxon>Amanitaceae</taxon>
        <taxon>Amanita</taxon>
    </lineage>
</organism>
<sequence>MSAFCTSTSPFGLPLGMTSSTRTQLIVGIILKAFLCSCDDSTGSTMRKYRKGSDPDF</sequence>
<protein>
    <submittedName>
        <fullName evidence="1">Uncharacterized protein</fullName>
    </submittedName>
</protein>
<keyword evidence="2" id="KW-1185">Reference proteome</keyword>
<proteinExistence type="predicted"/>
<dbReference type="HOGENOM" id="CLU_2996110_0_0_1"/>
<dbReference type="AlphaFoldDB" id="A0A0C2X0Z6"/>
<reference evidence="1 2" key="1">
    <citation type="submission" date="2014-04" db="EMBL/GenBank/DDBJ databases">
        <title>Evolutionary Origins and Diversification of the Mycorrhizal Mutualists.</title>
        <authorList>
            <consortium name="DOE Joint Genome Institute"/>
            <consortium name="Mycorrhizal Genomics Consortium"/>
            <person name="Kohler A."/>
            <person name="Kuo A."/>
            <person name="Nagy L.G."/>
            <person name="Floudas D."/>
            <person name="Copeland A."/>
            <person name="Barry K.W."/>
            <person name="Cichocki N."/>
            <person name="Veneault-Fourrey C."/>
            <person name="LaButti K."/>
            <person name="Lindquist E.A."/>
            <person name="Lipzen A."/>
            <person name="Lundell T."/>
            <person name="Morin E."/>
            <person name="Murat C."/>
            <person name="Riley R."/>
            <person name="Ohm R."/>
            <person name="Sun H."/>
            <person name="Tunlid A."/>
            <person name="Henrissat B."/>
            <person name="Grigoriev I.V."/>
            <person name="Hibbett D.S."/>
            <person name="Martin F."/>
        </authorList>
    </citation>
    <scope>NUCLEOTIDE SEQUENCE [LARGE SCALE GENOMIC DNA]</scope>
    <source>
        <strain evidence="1 2">Koide BX008</strain>
    </source>
</reference>